<proteinExistence type="predicted"/>
<dbReference type="PROSITE" id="PS51462">
    <property type="entry name" value="NUDIX"/>
    <property type="match status" value="1"/>
</dbReference>
<dbReference type="CDD" id="cd03424">
    <property type="entry name" value="NUDIX_ADPRase_Nudt5_UGPPase_Nudt14"/>
    <property type="match status" value="1"/>
</dbReference>
<evidence type="ECO:0000313" key="4">
    <source>
        <dbReference type="EMBL" id="GEN45218.1"/>
    </source>
</evidence>
<dbReference type="PANTHER" id="PTHR11839">
    <property type="entry name" value="UDP/ADP-SUGAR PYROPHOSPHATASE"/>
    <property type="match status" value="1"/>
</dbReference>
<feature type="domain" description="Nudix hydrolase" evidence="3">
    <location>
        <begin position="40"/>
        <end position="172"/>
    </location>
</feature>
<gene>
    <name evidence="4" type="ORF">AHA02nite_09940</name>
</gene>
<dbReference type="PROSITE" id="PS00893">
    <property type="entry name" value="NUDIX_BOX"/>
    <property type="match status" value="1"/>
</dbReference>
<dbReference type="Pfam" id="PF00293">
    <property type="entry name" value="NUDIX"/>
    <property type="match status" value="1"/>
</dbReference>
<dbReference type="GO" id="GO:0019693">
    <property type="term" value="P:ribose phosphate metabolic process"/>
    <property type="evidence" value="ECO:0007669"/>
    <property type="project" value="TreeGrafter"/>
</dbReference>
<sequence>MNNFEEKTIHTEKIYQGRIIDVEVDNVTLPNGETSKRELVRHPGAVALIALTNEDKIVMVEQYRKALGKSIIEIPAGKLEEGESPKITAARELEEETGYRAQSLDYVVSYYTSPGFADEIIYIYKAEGLEVVSEDQLQMDEDEFVELKEVSIKEALRLIEEERIHDAKTIHAIYYLMYQSLKGE</sequence>
<dbReference type="RefSeq" id="WP_146814964.1">
    <property type="nucleotide sequence ID" value="NZ_BJYA01000003.1"/>
</dbReference>
<dbReference type="Proteomes" id="UP000321440">
    <property type="component" value="Unassembled WGS sequence"/>
</dbReference>
<evidence type="ECO:0000256" key="1">
    <source>
        <dbReference type="ARBA" id="ARBA00001946"/>
    </source>
</evidence>
<accession>A0A511W4G7</accession>
<comment type="caution">
    <text evidence="4">The sequence shown here is derived from an EMBL/GenBank/DDBJ whole genome shotgun (WGS) entry which is preliminary data.</text>
</comment>
<dbReference type="InterPro" id="IPR020084">
    <property type="entry name" value="NUDIX_hydrolase_CS"/>
</dbReference>
<dbReference type="OrthoDB" id="9806150at2"/>
<dbReference type="GO" id="GO:0006753">
    <property type="term" value="P:nucleoside phosphate metabolic process"/>
    <property type="evidence" value="ECO:0007669"/>
    <property type="project" value="TreeGrafter"/>
</dbReference>
<dbReference type="FunFam" id="3.90.79.10:FF:000024">
    <property type="entry name" value="ADP-ribose pyrophosphatase"/>
    <property type="match status" value="1"/>
</dbReference>
<organism evidence="4 5">
    <name type="scientific">Alkalibacillus haloalkaliphilus</name>
    <dbReference type="NCBI Taxonomy" id="94136"/>
    <lineage>
        <taxon>Bacteria</taxon>
        <taxon>Bacillati</taxon>
        <taxon>Bacillota</taxon>
        <taxon>Bacilli</taxon>
        <taxon>Bacillales</taxon>
        <taxon>Bacillaceae</taxon>
        <taxon>Alkalibacillus</taxon>
    </lineage>
</organism>
<evidence type="ECO:0000259" key="3">
    <source>
        <dbReference type="PROSITE" id="PS51462"/>
    </source>
</evidence>
<dbReference type="GO" id="GO:0016787">
    <property type="term" value="F:hydrolase activity"/>
    <property type="evidence" value="ECO:0007669"/>
    <property type="project" value="UniProtKB-KW"/>
</dbReference>
<reference evidence="4 5" key="1">
    <citation type="submission" date="2019-07" db="EMBL/GenBank/DDBJ databases">
        <title>Whole genome shotgun sequence of Alkalibacillus haloalkaliphilus NBRC 103110.</title>
        <authorList>
            <person name="Hosoyama A."/>
            <person name="Uohara A."/>
            <person name="Ohji S."/>
            <person name="Ichikawa N."/>
        </authorList>
    </citation>
    <scope>NUCLEOTIDE SEQUENCE [LARGE SCALE GENOMIC DNA]</scope>
    <source>
        <strain evidence="4 5">NBRC 103110</strain>
    </source>
</reference>
<dbReference type="EMBL" id="BJYA01000003">
    <property type="protein sequence ID" value="GEN45218.1"/>
    <property type="molecule type" value="Genomic_DNA"/>
</dbReference>
<dbReference type="AlphaFoldDB" id="A0A511W4G7"/>
<dbReference type="InterPro" id="IPR015797">
    <property type="entry name" value="NUDIX_hydrolase-like_dom_sf"/>
</dbReference>
<keyword evidence="5" id="KW-1185">Reference proteome</keyword>
<comment type="cofactor">
    <cofactor evidence="1">
        <name>Mg(2+)</name>
        <dbReference type="ChEBI" id="CHEBI:18420"/>
    </cofactor>
</comment>
<name>A0A511W4G7_9BACI</name>
<dbReference type="InterPro" id="IPR000086">
    <property type="entry name" value="NUDIX_hydrolase_dom"/>
</dbReference>
<dbReference type="PANTHER" id="PTHR11839:SF18">
    <property type="entry name" value="NUDIX HYDROLASE DOMAIN-CONTAINING PROTEIN"/>
    <property type="match status" value="1"/>
</dbReference>
<keyword evidence="2" id="KW-0378">Hydrolase</keyword>
<protein>
    <submittedName>
        <fullName evidence="4">ADP-ribose pyrophosphatase</fullName>
    </submittedName>
</protein>
<evidence type="ECO:0000313" key="5">
    <source>
        <dbReference type="Proteomes" id="UP000321440"/>
    </source>
</evidence>
<dbReference type="Gene3D" id="3.90.79.10">
    <property type="entry name" value="Nucleoside Triphosphate Pyrophosphohydrolase"/>
    <property type="match status" value="1"/>
</dbReference>
<dbReference type="SUPFAM" id="SSF55811">
    <property type="entry name" value="Nudix"/>
    <property type="match status" value="1"/>
</dbReference>
<evidence type="ECO:0000256" key="2">
    <source>
        <dbReference type="ARBA" id="ARBA00022801"/>
    </source>
</evidence>
<dbReference type="GO" id="GO:0005829">
    <property type="term" value="C:cytosol"/>
    <property type="evidence" value="ECO:0007669"/>
    <property type="project" value="TreeGrafter"/>
</dbReference>